<evidence type="ECO:0000259" key="13">
    <source>
        <dbReference type="PROSITE" id="PS50053"/>
    </source>
</evidence>
<evidence type="ECO:0000313" key="16">
    <source>
        <dbReference type="EMBL" id="CAL4779111.1"/>
    </source>
</evidence>
<name>A0A9P1CH18_9DINO</name>
<keyword evidence="9" id="KW-0464">Manganese</keyword>
<dbReference type="SUPFAM" id="SSF81606">
    <property type="entry name" value="PP2C-like"/>
    <property type="match status" value="1"/>
</dbReference>
<comment type="cofactor">
    <cofactor evidence="1">
        <name>Mn(2+)</name>
        <dbReference type="ChEBI" id="CHEBI:29035"/>
    </cofactor>
</comment>
<evidence type="ECO:0000313" key="15">
    <source>
        <dbReference type="EMBL" id="CAI3991799.1"/>
    </source>
</evidence>
<protein>
    <recommendedName>
        <fullName evidence="4">protein-serine/threonine phosphatase</fullName>
        <ecNumber evidence="4">3.1.3.16</ecNumber>
    </recommendedName>
</protein>
<accession>A0A9P1CH18</accession>
<dbReference type="PROSITE" id="PS50053">
    <property type="entry name" value="UBIQUITIN_2"/>
    <property type="match status" value="1"/>
</dbReference>
<dbReference type="SMART" id="SM00213">
    <property type="entry name" value="UBQ"/>
    <property type="match status" value="1"/>
</dbReference>
<comment type="subcellular location">
    <subcellularLocation>
        <location evidence="2">Membrane</location>
        <topology evidence="2">Peripheral membrane protein</topology>
    </subcellularLocation>
</comment>
<keyword evidence="5" id="KW-0479">Metal-binding</keyword>
<dbReference type="InterPro" id="IPR000626">
    <property type="entry name" value="Ubiquitin-like_dom"/>
</dbReference>
<reference evidence="15" key="1">
    <citation type="submission" date="2022-10" db="EMBL/GenBank/DDBJ databases">
        <authorList>
            <person name="Chen Y."/>
            <person name="Dougan E. K."/>
            <person name="Chan C."/>
            <person name="Rhodes N."/>
            <person name="Thang M."/>
        </authorList>
    </citation>
    <scope>NUCLEOTIDE SEQUENCE</scope>
</reference>
<dbReference type="Proteomes" id="UP001152797">
    <property type="component" value="Unassembled WGS sequence"/>
</dbReference>
<keyword evidence="8 12" id="KW-0904">Protein phosphatase</keyword>
<organism evidence="15">
    <name type="scientific">Cladocopium goreaui</name>
    <dbReference type="NCBI Taxonomy" id="2562237"/>
    <lineage>
        <taxon>Eukaryota</taxon>
        <taxon>Sar</taxon>
        <taxon>Alveolata</taxon>
        <taxon>Dinophyceae</taxon>
        <taxon>Suessiales</taxon>
        <taxon>Symbiodiniaceae</taxon>
        <taxon>Cladocopium</taxon>
    </lineage>
</organism>
<evidence type="ECO:0000256" key="2">
    <source>
        <dbReference type="ARBA" id="ARBA00004170"/>
    </source>
</evidence>
<comment type="similarity">
    <text evidence="3 12">Belongs to the PP2C family.</text>
</comment>
<evidence type="ECO:0000256" key="7">
    <source>
        <dbReference type="ARBA" id="ARBA00022842"/>
    </source>
</evidence>
<dbReference type="InterPro" id="IPR015655">
    <property type="entry name" value="PP2C"/>
</dbReference>
<evidence type="ECO:0000313" key="17">
    <source>
        <dbReference type="Proteomes" id="UP001152797"/>
    </source>
</evidence>
<dbReference type="PROSITE" id="PS51746">
    <property type="entry name" value="PPM_2"/>
    <property type="match status" value="1"/>
</dbReference>
<dbReference type="EMBL" id="CAMXCT010001634">
    <property type="protein sequence ID" value="CAI3991799.1"/>
    <property type="molecule type" value="Genomic_DNA"/>
</dbReference>
<comment type="caution">
    <text evidence="15">The sequence shown here is derived from an EMBL/GenBank/DDBJ whole genome shotgun (WGS) entry which is preliminary data.</text>
</comment>
<dbReference type="PANTHER" id="PTHR13832:SF803">
    <property type="entry name" value="PROTEIN PHOSPHATASE 1G"/>
    <property type="match status" value="1"/>
</dbReference>
<evidence type="ECO:0000259" key="14">
    <source>
        <dbReference type="PROSITE" id="PS51746"/>
    </source>
</evidence>
<evidence type="ECO:0000256" key="1">
    <source>
        <dbReference type="ARBA" id="ARBA00001936"/>
    </source>
</evidence>
<dbReference type="Pfam" id="PF00481">
    <property type="entry name" value="PP2C"/>
    <property type="match status" value="1"/>
</dbReference>
<reference evidence="16 17" key="2">
    <citation type="submission" date="2024-05" db="EMBL/GenBank/DDBJ databases">
        <authorList>
            <person name="Chen Y."/>
            <person name="Shah S."/>
            <person name="Dougan E. K."/>
            <person name="Thang M."/>
            <person name="Chan C."/>
        </authorList>
    </citation>
    <scope>NUCLEOTIDE SEQUENCE [LARGE SCALE GENOMIC DNA]</scope>
</reference>
<evidence type="ECO:0000256" key="5">
    <source>
        <dbReference type="ARBA" id="ARBA00022723"/>
    </source>
</evidence>
<dbReference type="AlphaFoldDB" id="A0A9P1CH18"/>
<dbReference type="PANTHER" id="PTHR13832">
    <property type="entry name" value="PROTEIN PHOSPHATASE 2C"/>
    <property type="match status" value="1"/>
</dbReference>
<dbReference type="CDD" id="cd00143">
    <property type="entry name" value="PP2Cc"/>
    <property type="match status" value="1"/>
</dbReference>
<gene>
    <name evidence="15" type="ORF">C1SCF055_LOCUS18673</name>
</gene>
<dbReference type="Gene3D" id="3.60.40.10">
    <property type="entry name" value="PPM-type phosphatase domain"/>
    <property type="match status" value="1"/>
</dbReference>
<proteinExistence type="inferred from homology"/>
<dbReference type="InterPro" id="IPR000222">
    <property type="entry name" value="PP2C_BS"/>
</dbReference>
<dbReference type="SUPFAM" id="SSF54236">
    <property type="entry name" value="Ubiquitin-like"/>
    <property type="match status" value="1"/>
</dbReference>
<dbReference type="EMBL" id="CAMXCT020001634">
    <property type="protein sequence ID" value="CAL1145174.1"/>
    <property type="molecule type" value="Genomic_DNA"/>
</dbReference>
<dbReference type="GO" id="GO:0016020">
    <property type="term" value="C:membrane"/>
    <property type="evidence" value="ECO:0007669"/>
    <property type="project" value="UniProtKB-SubCell"/>
</dbReference>
<dbReference type="EC" id="3.1.3.16" evidence="4"/>
<evidence type="ECO:0000256" key="8">
    <source>
        <dbReference type="ARBA" id="ARBA00022912"/>
    </source>
</evidence>
<keyword evidence="6 12" id="KW-0378">Hydrolase</keyword>
<evidence type="ECO:0000256" key="11">
    <source>
        <dbReference type="ARBA" id="ARBA00048336"/>
    </source>
</evidence>
<evidence type="ECO:0000256" key="10">
    <source>
        <dbReference type="ARBA" id="ARBA00047761"/>
    </source>
</evidence>
<comment type="catalytic activity">
    <reaction evidence="11">
        <text>O-phospho-L-threonyl-[protein] + H2O = L-threonyl-[protein] + phosphate</text>
        <dbReference type="Rhea" id="RHEA:47004"/>
        <dbReference type="Rhea" id="RHEA-COMP:11060"/>
        <dbReference type="Rhea" id="RHEA-COMP:11605"/>
        <dbReference type="ChEBI" id="CHEBI:15377"/>
        <dbReference type="ChEBI" id="CHEBI:30013"/>
        <dbReference type="ChEBI" id="CHEBI:43474"/>
        <dbReference type="ChEBI" id="CHEBI:61977"/>
        <dbReference type="EC" id="3.1.3.16"/>
    </reaction>
</comment>
<dbReference type="SMART" id="SM00332">
    <property type="entry name" value="PP2Cc"/>
    <property type="match status" value="1"/>
</dbReference>
<comment type="catalytic activity">
    <reaction evidence="10">
        <text>O-phospho-L-seryl-[protein] + H2O = L-seryl-[protein] + phosphate</text>
        <dbReference type="Rhea" id="RHEA:20629"/>
        <dbReference type="Rhea" id="RHEA-COMP:9863"/>
        <dbReference type="Rhea" id="RHEA-COMP:11604"/>
        <dbReference type="ChEBI" id="CHEBI:15377"/>
        <dbReference type="ChEBI" id="CHEBI:29999"/>
        <dbReference type="ChEBI" id="CHEBI:43474"/>
        <dbReference type="ChEBI" id="CHEBI:83421"/>
        <dbReference type="EC" id="3.1.3.16"/>
    </reaction>
</comment>
<feature type="domain" description="PPM-type phosphatase" evidence="14">
    <location>
        <begin position="154"/>
        <end position="437"/>
    </location>
</feature>
<keyword evidence="17" id="KW-1185">Reference proteome</keyword>
<evidence type="ECO:0000256" key="6">
    <source>
        <dbReference type="ARBA" id="ARBA00022801"/>
    </source>
</evidence>
<dbReference type="InterPro" id="IPR029071">
    <property type="entry name" value="Ubiquitin-like_domsf"/>
</dbReference>
<feature type="domain" description="Ubiquitin-like" evidence="13">
    <location>
        <begin position="27"/>
        <end position="96"/>
    </location>
</feature>
<dbReference type="PROSITE" id="PS01032">
    <property type="entry name" value="PPM_1"/>
    <property type="match status" value="1"/>
</dbReference>
<evidence type="ECO:0000256" key="4">
    <source>
        <dbReference type="ARBA" id="ARBA00013081"/>
    </source>
</evidence>
<feature type="non-terminal residue" evidence="15">
    <location>
        <position position="442"/>
    </location>
</feature>
<dbReference type="GO" id="GO:0004722">
    <property type="term" value="F:protein serine/threonine phosphatase activity"/>
    <property type="evidence" value="ECO:0007669"/>
    <property type="project" value="UniProtKB-EC"/>
</dbReference>
<evidence type="ECO:0000256" key="9">
    <source>
        <dbReference type="ARBA" id="ARBA00023211"/>
    </source>
</evidence>
<dbReference type="CDD" id="cd17039">
    <property type="entry name" value="Ubl_ubiquitin_like"/>
    <property type="match status" value="1"/>
</dbReference>
<sequence>FVSQRRQLLQPFCGSAGTAGLCASVAMKIYLRPPESKSRKDDVEVDLNPDELIEGLRQKIQEKTGLDCYKLKFNGKTLKDDETLRQHKVEENGTIMTEPEFHGQYLPMGVQPSMEKKRKAEEDIVELAPEVKKAAAAAAAENITMAEVTWCGLRAGAYGEKGMRRQMEDETVICPSLRDMVPSLPEERDFALFGLFDGHGGKQVAEFVKTFLAPELASAYANDEPKEGPMTDKRIMKVTEAVFQRMDSRIASELAGAYDGCTANLILANSEQMISVNLGDSMAYLCRLKDADDQEDTLCIPLQQRQHKCWMMKEKERILRSGGAVENGRINGILEVSRAFGDLTLKKFGVLCTPEYMKFQMDREKDRFVILACDGFWNAWTAAEALEFTLSLVANEEGRAELEGDSVDIRGVCKELVQHVIEERKAQDNVSVVVLHMMSQAG</sequence>
<evidence type="ECO:0000256" key="3">
    <source>
        <dbReference type="ARBA" id="ARBA00006702"/>
    </source>
</evidence>
<dbReference type="GO" id="GO:0046872">
    <property type="term" value="F:metal ion binding"/>
    <property type="evidence" value="ECO:0007669"/>
    <property type="project" value="UniProtKB-KW"/>
</dbReference>
<dbReference type="EMBL" id="CAMXCT030001634">
    <property type="protein sequence ID" value="CAL4779111.1"/>
    <property type="molecule type" value="Genomic_DNA"/>
</dbReference>
<dbReference type="InterPro" id="IPR001932">
    <property type="entry name" value="PPM-type_phosphatase-like_dom"/>
</dbReference>
<dbReference type="OrthoDB" id="10264738at2759"/>
<keyword evidence="7" id="KW-0460">Magnesium</keyword>
<dbReference type="Pfam" id="PF00240">
    <property type="entry name" value="ubiquitin"/>
    <property type="match status" value="1"/>
</dbReference>
<dbReference type="Gene3D" id="3.10.20.90">
    <property type="entry name" value="Phosphatidylinositol 3-kinase Catalytic Subunit, Chain A, domain 1"/>
    <property type="match status" value="1"/>
</dbReference>
<evidence type="ECO:0000256" key="12">
    <source>
        <dbReference type="RuleBase" id="RU003465"/>
    </source>
</evidence>
<dbReference type="InterPro" id="IPR036457">
    <property type="entry name" value="PPM-type-like_dom_sf"/>
</dbReference>